<dbReference type="AlphaFoldDB" id="A0A0C3HUC8"/>
<reference evidence="4" key="2">
    <citation type="submission" date="2015-01" db="EMBL/GenBank/DDBJ databases">
        <title>Evolutionary Origins and Diversification of the Mycorrhizal Mutualists.</title>
        <authorList>
            <consortium name="DOE Joint Genome Institute"/>
            <consortium name="Mycorrhizal Genomics Consortium"/>
            <person name="Kohler A."/>
            <person name="Kuo A."/>
            <person name="Nagy L.G."/>
            <person name="Floudas D."/>
            <person name="Copeland A."/>
            <person name="Barry K.W."/>
            <person name="Cichocki N."/>
            <person name="Veneault-Fourrey C."/>
            <person name="LaButti K."/>
            <person name="Lindquist E.A."/>
            <person name="Lipzen A."/>
            <person name="Lundell T."/>
            <person name="Morin E."/>
            <person name="Murat C."/>
            <person name="Riley R."/>
            <person name="Ohm R."/>
            <person name="Sun H."/>
            <person name="Tunlid A."/>
            <person name="Henrissat B."/>
            <person name="Grigoriev I.V."/>
            <person name="Hibbett D.S."/>
            <person name="Martin F."/>
        </authorList>
    </citation>
    <scope>NUCLEOTIDE SEQUENCE [LARGE SCALE GENOMIC DNA]</scope>
    <source>
        <strain evidence="4">Zn</strain>
    </source>
</reference>
<evidence type="ECO:0000256" key="1">
    <source>
        <dbReference type="SAM" id="MobiDB-lite"/>
    </source>
</evidence>
<feature type="region of interest" description="Disordered" evidence="1">
    <location>
        <begin position="213"/>
        <end position="234"/>
    </location>
</feature>
<dbReference type="FunCoup" id="A0A0C3HUC8">
    <property type="interactions" value="241"/>
</dbReference>
<evidence type="ECO:0000313" key="4">
    <source>
        <dbReference type="Proteomes" id="UP000054321"/>
    </source>
</evidence>
<dbReference type="PANTHER" id="PTHR11538:SF26">
    <property type="entry name" value="FERREDOXIN-FOLD ANTICODON-BINDING DOMAIN-CONTAINING PROTEIN 1"/>
    <property type="match status" value="1"/>
</dbReference>
<dbReference type="InterPro" id="IPR019446">
    <property type="entry name" value="BMT5-like"/>
</dbReference>
<feature type="domain" description="25S rRNA (uridine-N(3))-methyltransferase BMT5-like" evidence="2">
    <location>
        <begin position="13"/>
        <end position="176"/>
    </location>
</feature>
<dbReference type="GO" id="GO:0070042">
    <property type="term" value="F:rRNA (uridine-N3-)-methyltransferase activity"/>
    <property type="evidence" value="ECO:0007669"/>
    <property type="project" value="InterPro"/>
</dbReference>
<gene>
    <name evidence="3" type="ORF">OIDMADRAFT_83443</name>
</gene>
<evidence type="ECO:0000313" key="3">
    <source>
        <dbReference type="EMBL" id="KIN05862.1"/>
    </source>
</evidence>
<dbReference type="InParanoid" id="A0A0C3HUC8"/>
<dbReference type="EMBL" id="KN832871">
    <property type="protein sequence ID" value="KIN05862.1"/>
    <property type="molecule type" value="Genomic_DNA"/>
</dbReference>
<name>A0A0C3HUC8_OIDMZ</name>
<dbReference type="GO" id="GO:0005737">
    <property type="term" value="C:cytoplasm"/>
    <property type="evidence" value="ECO:0007669"/>
    <property type="project" value="TreeGrafter"/>
</dbReference>
<sequence length="234" mass="26487">KPTIPFLLHNQILLIGEGDLSFARSLVESHGCEHVTATVFEPREELETKYPHVKDNIEAIEAAGSTVRYGVDASKPGPLWRDVRGKMDRVLFNFPHVGGRSTDVNRQVRYNQELLVAFFKNAQEALAPRGSIIVTLFEGVPYTLWNIRDLGRHSGLQVERSFKFQAKAYPGYRHARTLGVIRGRDGKDGGGWRGEERDSRSYVFVRRGDVIESLNGPSDKRKRRDSSDSEEEFS</sequence>
<dbReference type="OrthoDB" id="273345at2759"/>
<accession>A0A0C3HUC8</accession>
<dbReference type="STRING" id="913774.A0A0C3HUC8"/>
<dbReference type="Pfam" id="PF10354">
    <property type="entry name" value="BMT5-like"/>
    <property type="match status" value="1"/>
</dbReference>
<keyword evidence="4" id="KW-1185">Reference proteome</keyword>
<organism evidence="3 4">
    <name type="scientific">Oidiodendron maius (strain Zn)</name>
    <dbReference type="NCBI Taxonomy" id="913774"/>
    <lineage>
        <taxon>Eukaryota</taxon>
        <taxon>Fungi</taxon>
        <taxon>Dikarya</taxon>
        <taxon>Ascomycota</taxon>
        <taxon>Pezizomycotina</taxon>
        <taxon>Leotiomycetes</taxon>
        <taxon>Leotiomycetes incertae sedis</taxon>
        <taxon>Myxotrichaceae</taxon>
        <taxon>Oidiodendron</taxon>
    </lineage>
</organism>
<feature type="non-terminal residue" evidence="3">
    <location>
        <position position="1"/>
    </location>
</feature>
<reference evidence="3 4" key="1">
    <citation type="submission" date="2014-04" db="EMBL/GenBank/DDBJ databases">
        <authorList>
            <consortium name="DOE Joint Genome Institute"/>
            <person name="Kuo A."/>
            <person name="Martino E."/>
            <person name="Perotto S."/>
            <person name="Kohler A."/>
            <person name="Nagy L.G."/>
            <person name="Floudas D."/>
            <person name="Copeland A."/>
            <person name="Barry K.W."/>
            <person name="Cichocki N."/>
            <person name="Veneault-Fourrey C."/>
            <person name="LaButti K."/>
            <person name="Lindquist E.A."/>
            <person name="Lipzen A."/>
            <person name="Lundell T."/>
            <person name="Morin E."/>
            <person name="Murat C."/>
            <person name="Sun H."/>
            <person name="Tunlid A."/>
            <person name="Henrissat B."/>
            <person name="Grigoriev I.V."/>
            <person name="Hibbett D.S."/>
            <person name="Martin F."/>
            <person name="Nordberg H.P."/>
            <person name="Cantor M.N."/>
            <person name="Hua S.X."/>
        </authorList>
    </citation>
    <scope>NUCLEOTIDE SEQUENCE [LARGE SCALE GENOMIC DNA]</scope>
    <source>
        <strain evidence="3 4">Zn</strain>
    </source>
</reference>
<feature type="non-terminal residue" evidence="3">
    <location>
        <position position="234"/>
    </location>
</feature>
<proteinExistence type="predicted"/>
<dbReference type="GO" id="GO:0070475">
    <property type="term" value="P:rRNA base methylation"/>
    <property type="evidence" value="ECO:0007669"/>
    <property type="project" value="InterPro"/>
</dbReference>
<dbReference type="HOGENOM" id="CLU_035438_0_1_1"/>
<dbReference type="Proteomes" id="UP000054321">
    <property type="component" value="Unassembled WGS sequence"/>
</dbReference>
<evidence type="ECO:0000259" key="2">
    <source>
        <dbReference type="Pfam" id="PF10354"/>
    </source>
</evidence>
<protein>
    <recommendedName>
        <fullName evidence="2">25S rRNA (uridine-N(3))-methyltransferase BMT5-like domain-containing protein</fullName>
    </recommendedName>
</protein>
<dbReference type="PANTHER" id="PTHR11538">
    <property type="entry name" value="PHENYLALANYL-TRNA SYNTHETASE"/>
    <property type="match status" value="1"/>
</dbReference>